<dbReference type="GO" id="GO:0036396">
    <property type="term" value="C:RNA N6-methyladenosine methyltransferase complex"/>
    <property type="evidence" value="ECO:0007669"/>
    <property type="project" value="TreeGrafter"/>
</dbReference>
<gene>
    <name evidence="6" type="ORF">AGLY_017332</name>
</gene>
<protein>
    <recommendedName>
        <fullName evidence="4">N(6)-adenosine-methyltransferase non-catalytic subunit METTL14</fullName>
    </recommendedName>
    <alternativeName>
        <fullName evidence="3">Methyltransferase-like protein 14</fullName>
    </alternativeName>
</protein>
<comment type="similarity">
    <text evidence="5">Belongs to the MT-A70-like family.</text>
</comment>
<proteinExistence type="inferred from homology"/>
<dbReference type="EMBL" id="VYZN01001433">
    <property type="protein sequence ID" value="KAE9522259.1"/>
    <property type="molecule type" value="Genomic_DNA"/>
</dbReference>
<dbReference type="GO" id="GO:0005634">
    <property type="term" value="C:nucleus"/>
    <property type="evidence" value="ECO:0007669"/>
    <property type="project" value="UniProtKB-SubCell"/>
</dbReference>
<dbReference type="PROSITE" id="PS51143">
    <property type="entry name" value="MT_A70"/>
    <property type="match status" value="1"/>
</dbReference>
<dbReference type="GO" id="GO:0003729">
    <property type="term" value="F:mRNA binding"/>
    <property type="evidence" value="ECO:0007669"/>
    <property type="project" value="TreeGrafter"/>
</dbReference>
<dbReference type="Pfam" id="PF05063">
    <property type="entry name" value="MT-A70"/>
    <property type="match status" value="1"/>
</dbReference>
<dbReference type="InterPro" id="IPR045123">
    <property type="entry name" value="METTL14-like"/>
</dbReference>
<evidence type="ECO:0000313" key="7">
    <source>
        <dbReference type="Proteomes" id="UP000475862"/>
    </source>
</evidence>
<comment type="caution">
    <text evidence="6">The sequence shown here is derived from an EMBL/GenBank/DDBJ whole genome shotgun (WGS) entry which is preliminary data.</text>
</comment>
<evidence type="ECO:0000256" key="3">
    <source>
        <dbReference type="ARBA" id="ARBA00032942"/>
    </source>
</evidence>
<dbReference type="PANTHER" id="PTHR13107">
    <property type="entry name" value="N6-ADENOSINE-METHYLTRANSFERASE NON-CATALYTIC SUBUNIT"/>
    <property type="match status" value="1"/>
</dbReference>
<evidence type="ECO:0000313" key="6">
    <source>
        <dbReference type="EMBL" id="KAE9522259.1"/>
    </source>
</evidence>
<dbReference type="OrthoDB" id="14833at2759"/>
<evidence type="ECO:0000256" key="1">
    <source>
        <dbReference type="ARBA" id="ARBA00004123"/>
    </source>
</evidence>
<accession>A0A6G0SVB7</accession>
<reference evidence="6 7" key="1">
    <citation type="submission" date="2019-08" db="EMBL/GenBank/DDBJ databases">
        <title>The genome of the soybean aphid Biotype 1, its phylome, world population structure and adaptation to the North American continent.</title>
        <authorList>
            <person name="Giordano R."/>
            <person name="Donthu R.K."/>
            <person name="Hernandez A.G."/>
            <person name="Wright C.L."/>
            <person name="Zimin A.V."/>
        </authorList>
    </citation>
    <scope>NUCLEOTIDE SEQUENCE [LARGE SCALE GENOMIC DNA]</scope>
    <source>
        <tissue evidence="6">Whole aphids</tissue>
    </source>
</reference>
<keyword evidence="7" id="KW-1185">Reference proteome</keyword>
<dbReference type="PROSITE" id="PS51592">
    <property type="entry name" value="SAM_MTA70L_2"/>
    <property type="match status" value="1"/>
</dbReference>
<dbReference type="Proteomes" id="UP000475862">
    <property type="component" value="Unassembled WGS sequence"/>
</dbReference>
<name>A0A6G0SVB7_APHGL</name>
<dbReference type="InterPro" id="IPR007757">
    <property type="entry name" value="MT-A70-like"/>
</dbReference>
<evidence type="ECO:0000256" key="2">
    <source>
        <dbReference type="ARBA" id="ARBA00023242"/>
    </source>
</evidence>
<dbReference type="PANTHER" id="PTHR13107:SF0">
    <property type="entry name" value="N6-ADENOSINE-METHYLTRANSFERASE NON-CATALYTIC SUBUNIT"/>
    <property type="match status" value="1"/>
</dbReference>
<organism evidence="6 7">
    <name type="scientific">Aphis glycines</name>
    <name type="common">Soybean aphid</name>
    <dbReference type="NCBI Taxonomy" id="307491"/>
    <lineage>
        <taxon>Eukaryota</taxon>
        <taxon>Metazoa</taxon>
        <taxon>Ecdysozoa</taxon>
        <taxon>Arthropoda</taxon>
        <taxon>Hexapoda</taxon>
        <taxon>Insecta</taxon>
        <taxon>Pterygota</taxon>
        <taxon>Neoptera</taxon>
        <taxon>Paraneoptera</taxon>
        <taxon>Hemiptera</taxon>
        <taxon>Sternorrhyncha</taxon>
        <taxon>Aphidomorpha</taxon>
        <taxon>Aphidoidea</taxon>
        <taxon>Aphididae</taxon>
        <taxon>Aphidini</taxon>
        <taxon>Aphis</taxon>
        <taxon>Aphis</taxon>
    </lineage>
</organism>
<dbReference type="AlphaFoldDB" id="A0A6G0SVB7"/>
<evidence type="ECO:0000256" key="4">
    <source>
        <dbReference type="ARBA" id="ARBA00049757"/>
    </source>
</evidence>
<evidence type="ECO:0000256" key="5">
    <source>
        <dbReference type="PROSITE-ProRule" id="PRU00489"/>
    </source>
</evidence>
<comment type="subcellular location">
    <subcellularLocation>
        <location evidence="1">Nucleus</location>
    </subcellularLocation>
</comment>
<keyword evidence="2" id="KW-0539">Nucleus</keyword>
<sequence length="369" mass="43392">MSETLRILKKQSKKRKEMIAKILGFSNVQQLRETLNPYRKKKNQMRSIKKYNAKVTRIEPTFEDSIPFLKDTILYNPHNDYCQHFIDTGQRPQNFIRDVHIDNRYEEFPKLKELVHLKDQLVFETAAPPMFLKCNLSTYNLKSLNVKFDVILVEPPLEEYQQTLGITRKDLWNWKQVMDLKLNEIAARRSFIFLWCGSSDGLDNGRDCLRHWGFRRCEDICWIQTNIKNSNHLKCLEPNALFQRTKEHCLMGIKGTVRRSIDGDFIHSNIDTDLIISEKNDYGSMEKPAEIFNIIEHFCLGRRRLHLFGCDGSIRQGWLTLGQELTTSNFNIDLYQSYFINGKLTTGCTNRIEELRPKSPPSFNKCQNK</sequence>